<organism evidence="2 3">
    <name type="scientific">Uliginosibacterium paludis</name>
    <dbReference type="NCBI Taxonomy" id="1615952"/>
    <lineage>
        <taxon>Bacteria</taxon>
        <taxon>Pseudomonadati</taxon>
        <taxon>Pseudomonadota</taxon>
        <taxon>Betaproteobacteria</taxon>
        <taxon>Rhodocyclales</taxon>
        <taxon>Zoogloeaceae</taxon>
        <taxon>Uliginosibacterium</taxon>
    </lineage>
</organism>
<feature type="region of interest" description="Disordered" evidence="1">
    <location>
        <begin position="195"/>
        <end position="231"/>
    </location>
</feature>
<feature type="compositionally biased region" description="Low complexity" evidence="1">
    <location>
        <begin position="217"/>
        <end position="231"/>
    </location>
</feature>
<feature type="region of interest" description="Disordered" evidence="1">
    <location>
        <begin position="303"/>
        <end position="322"/>
    </location>
</feature>
<comment type="caution">
    <text evidence="2">The sequence shown here is derived from an EMBL/GenBank/DDBJ whole genome shotgun (WGS) entry which is preliminary data.</text>
</comment>
<dbReference type="RefSeq" id="WP_345925094.1">
    <property type="nucleotide sequence ID" value="NZ_JBDIVF010000002.1"/>
</dbReference>
<accession>A0ABV2CQ88</accession>
<evidence type="ECO:0000256" key="1">
    <source>
        <dbReference type="SAM" id="MobiDB-lite"/>
    </source>
</evidence>
<dbReference type="EMBL" id="JBEWLZ010000003">
    <property type="protein sequence ID" value="MET1489647.1"/>
    <property type="molecule type" value="Genomic_DNA"/>
</dbReference>
<gene>
    <name evidence="2" type="ORF">ABVT11_07390</name>
</gene>
<sequence>MYCIVFNGRVLDGHDPAQVRAAVAARMKLSATELDRLFSGRRAILRKNVPESSAQHYLSIVRGLGLNAALARMPAKAEARTRASGKFKVVFWGRVIDGFALIGVMRAAEQRFGLSREQTERLFEGDKVVLKRGLTAERASRYVRELALIGMVIELEEELQGAPVAAAPAPAKTVRRSAAGEEAFAGMLGTQFELPPTNDPAFASPDPGPVPVPAPPAAQARRAPSAAPSAAAPILASQERGHVRCSQCGHRQAWRPRCAVCGVNIDRRELDRRSLPKVPMDASAHATPTTVLGNMPVGLMRNSSAAPAAPAPSLREEMRKRQAGLAPAAETVRKAFIVEQQRRIVVVAVLLVALVCLLW</sequence>
<keyword evidence="3" id="KW-1185">Reference proteome</keyword>
<protein>
    <submittedName>
        <fullName evidence="2">Uncharacterized protein</fullName>
    </submittedName>
</protein>
<feature type="compositionally biased region" description="Pro residues" evidence="1">
    <location>
        <begin position="206"/>
        <end position="216"/>
    </location>
</feature>
<dbReference type="Proteomes" id="UP001548590">
    <property type="component" value="Unassembled WGS sequence"/>
</dbReference>
<evidence type="ECO:0000313" key="2">
    <source>
        <dbReference type="EMBL" id="MET1489647.1"/>
    </source>
</evidence>
<proteinExistence type="predicted"/>
<evidence type="ECO:0000313" key="3">
    <source>
        <dbReference type="Proteomes" id="UP001548590"/>
    </source>
</evidence>
<name>A0ABV2CQ88_9RHOO</name>
<feature type="compositionally biased region" description="Low complexity" evidence="1">
    <location>
        <begin position="303"/>
        <end position="313"/>
    </location>
</feature>
<reference evidence="2 3" key="1">
    <citation type="submission" date="2024-07" db="EMBL/GenBank/DDBJ databases">
        <title>Uliginosibacterium paludis KCTC:42655.</title>
        <authorList>
            <person name="Kim M.K."/>
        </authorList>
    </citation>
    <scope>NUCLEOTIDE SEQUENCE [LARGE SCALE GENOMIC DNA]</scope>
    <source>
        <strain evidence="2 3">KCTC 42655</strain>
    </source>
</reference>